<proteinExistence type="predicted"/>
<evidence type="ECO:0000313" key="2">
    <source>
        <dbReference type="EMBL" id="QDQ14550.1"/>
    </source>
</evidence>
<protein>
    <submittedName>
        <fullName evidence="2">Uncharacterized protein</fullName>
    </submittedName>
</protein>
<sequence>MIKRAAVGAAAAALVAIGGGVSLAHAGTDSTAAPASAVNAAPAAPNTDRATTAAWSWVNGQAYPALGTSPRATPANLPEVKPVRPMHVTAAGWLDKHHESVL</sequence>
<name>A0A516RFX3_STRST</name>
<dbReference type="EMBL" id="CP040916">
    <property type="protein sequence ID" value="QDQ14550.1"/>
    <property type="molecule type" value="Genomic_DNA"/>
</dbReference>
<organism evidence="2 3">
    <name type="scientific">Streptomyces spectabilis</name>
    <dbReference type="NCBI Taxonomy" id="68270"/>
    <lineage>
        <taxon>Bacteria</taxon>
        <taxon>Bacillati</taxon>
        <taxon>Actinomycetota</taxon>
        <taxon>Actinomycetes</taxon>
        <taxon>Kitasatosporales</taxon>
        <taxon>Streptomycetaceae</taxon>
        <taxon>Streptomyces</taxon>
    </lineage>
</organism>
<feature type="chain" id="PRO_5022080185" evidence="1">
    <location>
        <begin position="27"/>
        <end position="102"/>
    </location>
</feature>
<keyword evidence="1" id="KW-0732">Signal</keyword>
<evidence type="ECO:0000313" key="3">
    <source>
        <dbReference type="Proteomes" id="UP000316806"/>
    </source>
</evidence>
<feature type="signal peptide" evidence="1">
    <location>
        <begin position="1"/>
        <end position="26"/>
    </location>
</feature>
<gene>
    <name evidence="2" type="ORF">FH965_31670</name>
</gene>
<dbReference type="AlphaFoldDB" id="A0A516RFX3"/>
<dbReference type="Proteomes" id="UP000316806">
    <property type="component" value="Chromosome"/>
</dbReference>
<dbReference type="RefSeq" id="WP_144321759.1">
    <property type="nucleotide sequence ID" value="NZ_CP040916.1"/>
</dbReference>
<evidence type="ECO:0000256" key="1">
    <source>
        <dbReference type="SAM" id="SignalP"/>
    </source>
</evidence>
<accession>A0A516RFX3</accession>
<reference evidence="2 3" key="1">
    <citation type="journal article" date="2019" name="J. Ind. Microbiol. Biotechnol.">
        <title>The complete genomic sequence of Streptomyces spectabilis NRRL-2792 and identification of secondary metabolite biosynthetic gene clusters.</title>
        <authorList>
            <person name="Sinha A."/>
            <person name="Phillips-Salemka S."/>
            <person name="Niraula T.A."/>
            <person name="Short K.A."/>
            <person name="Niraula N.P."/>
        </authorList>
    </citation>
    <scope>NUCLEOTIDE SEQUENCE [LARGE SCALE GENOMIC DNA]</scope>
    <source>
        <strain evidence="2 3">NRRL 2792</strain>
    </source>
</reference>